<dbReference type="RefSeq" id="WP_310911196.1">
    <property type="nucleotide sequence ID" value="NZ_JAVLVT010000001.1"/>
</dbReference>
<dbReference type="InterPro" id="IPR021555">
    <property type="entry name" value="DUF3000"/>
</dbReference>
<organism evidence="1 2">
    <name type="scientific">Lipingzhangella rawalii</name>
    <dbReference type="NCBI Taxonomy" id="2055835"/>
    <lineage>
        <taxon>Bacteria</taxon>
        <taxon>Bacillati</taxon>
        <taxon>Actinomycetota</taxon>
        <taxon>Actinomycetes</taxon>
        <taxon>Streptosporangiales</taxon>
        <taxon>Nocardiopsidaceae</taxon>
        <taxon>Lipingzhangella</taxon>
    </lineage>
</organism>
<sequence length="191" mass="20546">MPPPGKAEDVPAEFQQALASLEAPQLRPEVRIEEIPAPRRLAPHAAAWSGAVHVDGDDVALGRLIVLYDPDQSREWPGPLRIVAYVGAELESEMAADPLVGEVTWSWLTEGLSTHTDGQQALSGTVTRATTEGFGTKADQSTSTEVELRASWTPVSVELSGHMAAWLEVMCAIAGLPPMDVSDLDQRRSRA</sequence>
<gene>
    <name evidence="1" type="ORF">RIF23_00975</name>
</gene>
<evidence type="ECO:0000313" key="2">
    <source>
        <dbReference type="Proteomes" id="UP001250214"/>
    </source>
</evidence>
<reference evidence="2" key="1">
    <citation type="submission" date="2023-07" db="EMBL/GenBank/DDBJ databases">
        <title>Novel species in the genus Lipingzhangella isolated from Sambhar Salt Lake.</title>
        <authorList>
            <person name="Jiya N."/>
            <person name="Kajale S."/>
            <person name="Sharma A."/>
        </authorList>
    </citation>
    <scope>NUCLEOTIDE SEQUENCE [LARGE SCALE GENOMIC DNA]</scope>
    <source>
        <strain evidence="2">LS1_29</strain>
    </source>
</reference>
<dbReference type="EMBL" id="JAVLVT010000001">
    <property type="protein sequence ID" value="MDS1268860.1"/>
    <property type="molecule type" value="Genomic_DNA"/>
</dbReference>
<protein>
    <submittedName>
        <fullName evidence="1">DUF3000 domain-containing protein</fullName>
    </submittedName>
</protein>
<name>A0ABU2H1X1_9ACTN</name>
<dbReference type="Proteomes" id="UP001250214">
    <property type="component" value="Unassembled WGS sequence"/>
</dbReference>
<keyword evidence="2" id="KW-1185">Reference proteome</keyword>
<comment type="caution">
    <text evidence="1">The sequence shown here is derived from an EMBL/GenBank/DDBJ whole genome shotgun (WGS) entry which is preliminary data.</text>
</comment>
<dbReference type="Pfam" id="PF11452">
    <property type="entry name" value="DUF3000"/>
    <property type="match status" value="1"/>
</dbReference>
<proteinExistence type="predicted"/>
<evidence type="ECO:0000313" key="1">
    <source>
        <dbReference type="EMBL" id="MDS1268860.1"/>
    </source>
</evidence>
<accession>A0ABU2H1X1</accession>